<evidence type="ECO:0000313" key="3">
    <source>
        <dbReference type="Proteomes" id="UP000184287"/>
    </source>
</evidence>
<dbReference type="NCBIfam" id="NF012161">
    <property type="entry name" value="bla_class_D_main"/>
    <property type="match status" value="1"/>
</dbReference>
<name>A0A1M4YV23_9SPHI</name>
<dbReference type="AlphaFoldDB" id="A0A1M4YV23"/>
<dbReference type="GO" id="GO:0008658">
    <property type="term" value="F:penicillin binding"/>
    <property type="evidence" value="ECO:0007669"/>
    <property type="project" value="InterPro"/>
</dbReference>
<dbReference type="Proteomes" id="UP000184287">
    <property type="component" value="Unassembled WGS sequence"/>
</dbReference>
<dbReference type="Gene3D" id="3.40.710.10">
    <property type="entry name" value="DD-peptidase/beta-lactamase superfamily"/>
    <property type="match status" value="1"/>
</dbReference>
<dbReference type="InterPro" id="IPR001460">
    <property type="entry name" value="PCN-bd_Tpept"/>
</dbReference>
<dbReference type="STRING" id="288992.SAMN04488522_10277"/>
<dbReference type="EMBL" id="FQUQ01000002">
    <property type="protein sequence ID" value="SHF09623.1"/>
    <property type="molecule type" value="Genomic_DNA"/>
</dbReference>
<accession>A0A1M4YV23</accession>
<keyword evidence="3" id="KW-1185">Reference proteome</keyword>
<evidence type="ECO:0000259" key="1">
    <source>
        <dbReference type="Pfam" id="PF00905"/>
    </source>
</evidence>
<dbReference type="SUPFAM" id="SSF56601">
    <property type="entry name" value="beta-lactamase/transpeptidase-like"/>
    <property type="match status" value="1"/>
</dbReference>
<dbReference type="InterPro" id="IPR012338">
    <property type="entry name" value="Beta-lactam/transpept-like"/>
</dbReference>
<sequence>MKIYIPLCLLFVLSGLSSFKLKKPEETKDFKRFYDQYKVQGSFILYDQKNDKYTCYNQEQASTPFTPASTFKICNSLISLETAAVADENVVSKWDGKERPMPAWNADTDMKNAFKNSTVWFYQELARKVGEEKMKFWLEKLNYGNADISGGIDGFWLRGGLRITPAAQIEFLRKLQQNKLPLSSRSMDIVKKMMMVKDSAGVVLRAKTGSGKQDNLTIGWYVGYVTTKDNVYYFSNCIQTENRGADFANARQDIAYHILEELNILKK</sequence>
<proteinExistence type="predicted"/>
<dbReference type="RefSeq" id="WP_073229751.1">
    <property type="nucleotide sequence ID" value="NZ_FQUQ01000002.1"/>
</dbReference>
<reference evidence="3" key="1">
    <citation type="submission" date="2016-11" db="EMBL/GenBank/DDBJ databases">
        <authorList>
            <person name="Varghese N."/>
            <person name="Submissions S."/>
        </authorList>
    </citation>
    <scope>NUCLEOTIDE SEQUENCE [LARGE SCALE GENOMIC DNA]</scope>
    <source>
        <strain evidence="3">DSM 16990</strain>
    </source>
</reference>
<gene>
    <name evidence="2" type="ORF">SAMN04488522_10277</name>
</gene>
<protein>
    <submittedName>
        <fullName evidence="2">Beta-lactamase class D</fullName>
    </submittedName>
</protein>
<dbReference type="OrthoDB" id="9762883at2"/>
<dbReference type="Pfam" id="PF00905">
    <property type="entry name" value="Transpeptidase"/>
    <property type="match status" value="1"/>
</dbReference>
<evidence type="ECO:0000313" key="2">
    <source>
        <dbReference type="EMBL" id="SHF09623.1"/>
    </source>
</evidence>
<organism evidence="2 3">
    <name type="scientific">Pedobacter caeni</name>
    <dbReference type="NCBI Taxonomy" id="288992"/>
    <lineage>
        <taxon>Bacteria</taxon>
        <taxon>Pseudomonadati</taxon>
        <taxon>Bacteroidota</taxon>
        <taxon>Sphingobacteriia</taxon>
        <taxon>Sphingobacteriales</taxon>
        <taxon>Sphingobacteriaceae</taxon>
        <taxon>Pedobacter</taxon>
    </lineage>
</organism>
<feature type="domain" description="Penicillin-binding protein transpeptidase" evidence="1">
    <location>
        <begin position="43"/>
        <end position="259"/>
    </location>
</feature>